<gene>
    <name evidence="1" type="ORF">DPMN_028577</name>
</gene>
<proteinExistence type="predicted"/>
<sequence length="79" mass="8828">MYQTLPDSILRCQTIAETVWDSAKHSKIVCDCAKQSLNMRDILLQSIHGVPDRLLDSLYTCQTLPLSPTTASYSLLDSL</sequence>
<dbReference type="Proteomes" id="UP000828390">
    <property type="component" value="Unassembled WGS sequence"/>
</dbReference>
<dbReference type="AlphaFoldDB" id="A0A9D4LUZ0"/>
<name>A0A9D4LUZ0_DREPO</name>
<comment type="caution">
    <text evidence="1">The sequence shown here is derived from an EMBL/GenBank/DDBJ whole genome shotgun (WGS) entry which is preliminary data.</text>
</comment>
<protein>
    <submittedName>
        <fullName evidence="1">Uncharacterized protein</fullName>
    </submittedName>
</protein>
<reference evidence="1" key="2">
    <citation type="submission" date="2020-11" db="EMBL/GenBank/DDBJ databases">
        <authorList>
            <person name="McCartney M.A."/>
            <person name="Auch B."/>
            <person name="Kono T."/>
            <person name="Mallez S."/>
            <person name="Becker A."/>
            <person name="Gohl D.M."/>
            <person name="Silverstein K.A.T."/>
            <person name="Koren S."/>
            <person name="Bechman K.B."/>
            <person name="Herman A."/>
            <person name="Abrahante J.E."/>
            <person name="Garbe J."/>
        </authorList>
    </citation>
    <scope>NUCLEOTIDE SEQUENCE</scope>
    <source>
        <strain evidence="1">Duluth1</strain>
        <tissue evidence="1">Whole animal</tissue>
    </source>
</reference>
<dbReference type="EMBL" id="JAIWYP010000002">
    <property type="protein sequence ID" value="KAH3865537.1"/>
    <property type="molecule type" value="Genomic_DNA"/>
</dbReference>
<reference evidence="1" key="1">
    <citation type="journal article" date="2019" name="bioRxiv">
        <title>The Genome of the Zebra Mussel, Dreissena polymorpha: A Resource for Invasive Species Research.</title>
        <authorList>
            <person name="McCartney M.A."/>
            <person name="Auch B."/>
            <person name="Kono T."/>
            <person name="Mallez S."/>
            <person name="Zhang Y."/>
            <person name="Obille A."/>
            <person name="Becker A."/>
            <person name="Abrahante J.E."/>
            <person name="Garbe J."/>
            <person name="Badalamenti J.P."/>
            <person name="Herman A."/>
            <person name="Mangelson H."/>
            <person name="Liachko I."/>
            <person name="Sullivan S."/>
            <person name="Sone E.D."/>
            <person name="Koren S."/>
            <person name="Silverstein K.A.T."/>
            <person name="Beckman K.B."/>
            <person name="Gohl D.M."/>
        </authorList>
    </citation>
    <scope>NUCLEOTIDE SEQUENCE</scope>
    <source>
        <strain evidence="1">Duluth1</strain>
        <tissue evidence="1">Whole animal</tissue>
    </source>
</reference>
<keyword evidence="2" id="KW-1185">Reference proteome</keyword>
<evidence type="ECO:0000313" key="1">
    <source>
        <dbReference type="EMBL" id="KAH3865537.1"/>
    </source>
</evidence>
<accession>A0A9D4LUZ0</accession>
<evidence type="ECO:0000313" key="2">
    <source>
        <dbReference type="Proteomes" id="UP000828390"/>
    </source>
</evidence>
<organism evidence="1 2">
    <name type="scientific">Dreissena polymorpha</name>
    <name type="common">Zebra mussel</name>
    <name type="synonym">Mytilus polymorpha</name>
    <dbReference type="NCBI Taxonomy" id="45954"/>
    <lineage>
        <taxon>Eukaryota</taxon>
        <taxon>Metazoa</taxon>
        <taxon>Spiralia</taxon>
        <taxon>Lophotrochozoa</taxon>
        <taxon>Mollusca</taxon>
        <taxon>Bivalvia</taxon>
        <taxon>Autobranchia</taxon>
        <taxon>Heteroconchia</taxon>
        <taxon>Euheterodonta</taxon>
        <taxon>Imparidentia</taxon>
        <taxon>Neoheterodontei</taxon>
        <taxon>Myida</taxon>
        <taxon>Dreissenoidea</taxon>
        <taxon>Dreissenidae</taxon>
        <taxon>Dreissena</taxon>
    </lineage>
</organism>